<reference evidence="2 3" key="1">
    <citation type="submission" date="2022-01" db="EMBL/GenBank/DDBJ databases">
        <title>Mariniradius saccharolyticus sp. nov., isolated from sediment of a river.</title>
        <authorList>
            <person name="Liu H."/>
        </authorList>
    </citation>
    <scope>NUCLEOTIDE SEQUENCE [LARGE SCALE GENOMIC DNA]</scope>
    <source>
        <strain evidence="2 3">RY-2</strain>
    </source>
</reference>
<dbReference type="InterPro" id="IPR050126">
    <property type="entry name" value="Ap4A_hydrolase"/>
</dbReference>
<dbReference type="Pfam" id="PF00149">
    <property type="entry name" value="Metallophos"/>
    <property type="match status" value="1"/>
</dbReference>
<comment type="caution">
    <text evidence="2">The sequence shown here is derived from an EMBL/GenBank/DDBJ whole genome shotgun (WGS) entry which is preliminary data.</text>
</comment>
<dbReference type="InterPro" id="IPR004843">
    <property type="entry name" value="Calcineurin-like_PHP"/>
</dbReference>
<dbReference type="Gene3D" id="3.60.21.10">
    <property type="match status" value="1"/>
</dbReference>
<dbReference type="PANTHER" id="PTHR42850:SF4">
    <property type="entry name" value="ZINC-DEPENDENT ENDOPOLYPHOSPHATASE"/>
    <property type="match status" value="1"/>
</dbReference>
<organism evidence="2 3">
    <name type="scientific">Mariniradius sediminis</name>
    <dbReference type="NCBI Taxonomy" id="2909237"/>
    <lineage>
        <taxon>Bacteria</taxon>
        <taxon>Pseudomonadati</taxon>
        <taxon>Bacteroidota</taxon>
        <taxon>Cytophagia</taxon>
        <taxon>Cytophagales</taxon>
        <taxon>Cyclobacteriaceae</taxon>
        <taxon>Mariniradius</taxon>
    </lineage>
</organism>
<sequence length="217" mass="24622">MDLFIVGDVHGCLNTFIKLLEKWNPREEILIQLGDLVDRGNHSPAVLRLAFELEQNFRAETVFLKGNHELMMQEYLSDPVAGKNWLNNGGSQTLFQFDQAGVDPDHYSSWILNLPLYWETEYVFISHAGVSGFAPLDNPRHPDGLLWNRKPLRDVGKLQVIGHTPRWNGEPQFFPESKAWNIDTCAYGGICLSALRLSITGQFKEIISVPTDERDVG</sequence>
<dbReference type="RefSeq" id="WP_234861399.1">
    <property type="nucleotide sequence ID" value="NZ_JAKEVZ010000007.1"/>
</dbReference>
<dbReference type="PANTHER" id="PTHR42850">
    <property type="entry name" value="METALLOPHOSPHOESTERASE"/>
    <property type="match status" value="1"/>
</dbReference>
<gene>
    <name evidence="2" type="ORF">L0U89_10045</name>
</gene>
<keyword evidence="3" id="KW-1185">Reference proteome</keyword>
<evidence type="ECO:0000313" key="3">
    <source>
        <dbReference type="Proteomes" id="UP001201449"/>
    </source>
</evidence>
<feature type="domain" description="Calcineurin-like phosphoesterase" evidence="1">
    <location>
        <begin position="3"/>
        <end position="178"/>
    </location>
</feature>
<dbReference type="InterPro" id="IPR029052">
    <property type="entry name" value="Metallo-depent_PP-like"/>
</dbReference>
<evidence type="ECO:0000259" key="1">
    <source>
        <dbReference type="Pfam" id="PF00149"/>
    </source>
</evidence>
<evidence type="ECO:0000313" key="2">
    <source>
        <dbReference type="EMBL" id="MCF1751409.1"/>
    </source>
</evidence>
<dbReference type="SUPFAM" id="SSF56300">
    <property type="entry name" value="Metallo-dependent phosphatases"/>
    <property type="match status" value="1"/>
</dbReference>
<accession>A0ABS9BUK9</accession>
<dbReference type="Proteomes" id="UP001201449">
    <property type="component" value="Unassembled WGS sequence"/>
</dbReference>
<protein>
    <submittedName>
        <fullName evidence="2">Metallophosphoesterase</fullName>
    </submittedName>
</protein>
<name>A0ABS9BUK9_9BACT</name>
<proteinExistence type="predicted"/>
<dbReference type="EMBL" id="JAKEVZ010000007">
    <property type="protein sequence ID" value="MCF1751409.1"/>
    <property type="molecule type" value="Genomic_DNA"/>
</dbReference>